<dbReference type="OrthoDB" id="8546610at2"/>
<dbReference type="Proteomes" id="UP000198641">
    <property type="component" value="Unassembled WGS sequence"/>
</dbReference>
<dbReference type="STRING" id="284577.SAMN05216571_103185"/>
<feature type="signal peptide" evidence="2">
    <location>
        <begin position="1"/>
        <end position="26"/>
    </location>
</feature>
<dbReference type="InterPro" id="IPR008503">
    <property type="entry name" value="Asp_endopeptidase"/>
</dbReference>
<reference evidence="4 5" key="1">
    <citation type="submission" date="2016-10" db="EMBL/GenBank/DDBJ databases">
        <authorList>
            <person name="de Groot N.N."/>
        </authorList>
    </citation>
    <scope>NUCLEOTIDE SEQUENCE [LARGE SCALE GENOMIC DNA]</scope>
    <source>
        <strain evidence="4 5">BH539</strain>
    </source>
</reference>
<keyword evidence="5" id="KW-1185">Reference proteome</keyword>
<dbReference type="Gene3D" id="2.40.70.10">
    <property type="entry name" value="Acid Proteases"/>
    <property type="match status" value="1"/>
</dbReference>
<accession>A0A1G7QBE0</accession>
<protein>
    <submittedName>
        <fullName evidence="4">Uncharacterized conserved protein</fullName>
    </submittedName>
</protein>
<gene>
    <name evidence="4" type="ORF">SAMN05216571_103185</name>
</gene>
<dbReference type="AlphaFoldDB" id="A0A1G7QBE0"/>
<feature type="region of interest" description="Disordered" evidence="1">
    <location>
        <begin position="254"/>
        <end position="282"/>
    </location>
</feature>
<dbReference type="SUPFAM" id="SSF50630">
    <property type="entry name" value="Acid proteases"/>
    <property type="match status" value="1"/>
</dbReference>
<feature type="domain" description="Retropepsin-like aspartic endopeptidase" evidence="3">
    <location>
        <begin position="116"/>
        <end position="253"/>
    </location>
</feature>
<dbReference type="InterPro" id="IPR021109">
    <property type="entry name" value="Peptidase_aspartic_dom_sf"/>
</dbReference>
<dbReference type="RefSeq" id="WP_092523949.1">
    <property type="nucleotide sequence ID" value="NZ_FNCI01000003.1"/>
</dbReference>
<evidence type="ECO:0000256" key="2">
    <source>
        <dbReference type="SAM" id="SignalP"/>
    </source>
</evidence>
<evidence type="ECO:0000256" key="1">
    <source>
        <dbReference type="SAM" id="MobiDB-lite"/>
    </source>
</evidence>
<dbReference type="EMBL" id="FNCI01000003">
    <property type="protein sequence ID" value="SDF95871.1"/>
    <property type="molecule type" value="Genomic_DNA"/>
</dbReference>
<evidence type="ECO:0000313" key="5">
    <source>
        <dbReference type="Proteomes" id="UP000198641"/>
    </source>
</evidence>
<dbReference type="PANTHER" id="PTHR38037:SF2">
    <property type="entry name" value="ATP-DEPENDENT ZINC PROTEASE DOMAIN-CONTAINING PROTEIN-RELATED"/>
    <property type="match status" value="1"/>
</dbReference>
<proteinExistence type="predicted"/>
<organism evidence="4 5">
    <name type="scientific">Onishia taeanensis</name>
    <dbReference type="NCBI Taxonomy" id="284577"/>
    <lineage>
        <taxon>Bacteria</taxon>
        <taxon>Pseudomonadati</taxon>
        <taxon>Pseudomonadota</taxon>
        <taxon>Gammaproteobacteria</taxon>
        <taxon>Oceanospirillales</taxon>
        <taxon>Halomonadaceae</taxon>
        <taxon>Onishia</taxon>
    </lineage>
</organism>
<sequence>MGNRYSCLAAVVGLSLLAGCAWSPKAQEEAHAKLATTAQLDARFMQLEAAVDGQCGGQQERFAQHQQRLDGVDADIREVGSLLRGLRADLAQAEREPQTVVKDCAVDSDIGNKELLGRSEWVGLPSIGTYLQARIDSGADTSSLSARDITPFERDGDNWVKFKLALEPDDAVVDAVRDKWIEAPIERRVRVLQSNGEASRPVISLLMTLGPIREQVEFTLNDRRQLSYPVLLGRRFMMDIAVIDVAERYLHPRPEFPEGAPASDAPADEARDIDNAETPDQS</sequence>
<feature type="chain" id="PRO_5011718368" evidence="2">
    <location>
        <begin position="27"/>
        <end position="282"/>
    </location>
</feature>
<name>A0A1G7QBE0_9GAMM</name>
<dbReference type="PANTHER" id="PTHR38037">
    <property type="entry name" value="ZN_PROTEASE DOMAIN-CONTAINING PROTEIN"/>
    <property type="match status" value="1"/>
</dbReference>
<dbReference type="PROSITE" id="PS51257">
    <property type="entry name" value="PROKAR_LIPOPROTEIN"/>
    <property type="match status" value="1"/>
</dbReference>
<evidence type="ECO:0000313" key="4">
    <source>
        <dbReference type="EMBL" id="SDF95871.1"/>
    </source>
</evidence>
<dbReference type="Pfam" id="PF05618">
    <property type="entry name" value="Zn_protease"/>
    <property type="match status" value="1"/>
</dbReference>
<evidence type="ECO:0000259" key="3">
    <source>
        <dbReference type="Pfam" id="PF05618"/>
    </source>
</evidence>
<keyword evidence="2" id="KW-0732">Signal</keyword>